<proteinExistence type="predicted"/>
<keyword evidence="2" id="KW-1185">Reference proteome</keyword>
<dbReference type="SUPFAM" id="SSF54928">
    <property type="entry name" value="RNA-binding domain, RBD"/>
    <property type="match status" value="1"/>
</dbReference>
<name>A0A0E0QBK4_ORYRU</name>
<reference evidence="2" key="1">
    <citation type="submission" date="2013-06" db="EMBL/GenBank/DDBJ databases">
        <authorList>
            <person name="Zhao Q."/>
        </authorList>
    </citation>
    <scope>NUCLEOTIDE SEQUENCE</scope>
    <source>
        <strain evidence="2">cv. W1943</strain>
    </source>
</reference>
<dbReference type="Proteomes" id="UP000008022">
    <property type="component" value="Unassembled WGS sequence"/>
</dbReference>
<dbReference type="InterPro" id="IPR035979">
    <property type="entry name" value="RBD_domain_sf"/>
</dbReference>
<reference evidence="1" key="2">
    <citation type="submission" date="2015-06" db="UniProtKB">
        <authorList>
            <consortium name="EnsemblPlants"/>
        </authorList>
    </citation>
    <scope>IDENTIFICATION</scope>
</reference>
<dbReference type="EnsemblPlants" id="ORUFI07G24140.1">
    <property type="protein sequence ID" value="ORUFI07G24140.1"/>
    <property type="gene ID" value="ORUFI07G24140"/>
</dbReference>
<dbReference type="CDD" id="cd00590">
    <property type="entry name" value="RRM_SF"/>
    <property type="match status" value="1"/>
</dbReference>
<evidence type="ECO:0008006" key="3">
    <source>
        <dbReference type="Google" id="ProtNLM"/>
    </source>
</evidence>
<organism evidence="1 2">
    <name type="scientific">Oryza rufipogon</name>
    <name type="common">Brownbeard rice</name>
    <name type="synonym">Asian wild rice</name>
    <dbReference type="NCBI Taxonomy" id="4529"/>
    <lineage>
        <taxon>Eukaryota</taxon>
        <taxon>Viridiplantae</taxon>
        <taxon>Streptophyta</taxon>
        <taxon>Embryophyta</taxon>
        <taxon>Tracheophyta</taxon>
        <taxon>Spermatophyta</taxon>
        <taxon>Magnoliopsida</taxon>
        <taxon>Liliopsida</taxon>
        <taxon>Poales</taxon>
        <taxon>Poaceae</taxon>
        <taxon>BOP clade</taxon>
        <taxon>Oryzoideae</taxon>
        <taxon>Oryzeae</taxon>
        <taxon>Oryzinae</taxon>
        <taxon>Oryza</taxon>
    </lineage>
</organism>
<dbReference type="AlphaFoldDB" id="A0A0E0QBK4"/>
<evidence type="ECO:0000313" key="2">
    <source>
        <dbReference type="Proteomes" id="UP000008022"/>
    </source>
</evidence>
<dbReference type="eggNOG" id="ENOG502R5Q7">
    <property type="taxonomic scope" value="Eukaryota"/>
</dbReference>
<dbReference type="OMA" id="MAMVVFD"/>
<evidence type="ECO:0000313" key="1">
    <source>
        <dbReference type="EnsemblPlants" id="ORUFI07G24140.1"/>
    </source>
</evidence>
<dbReference type="GO" id="GO:0003676">
    <property type="term" value="F:nucleic acid binding"/>
    <property type="evidence" value="ECO:0007669"/>
    <property type="project" value="InterPro"/>
</dbReference>
<dbReference type="Gramene" id="ORUFI07G24140.1">
    <property type="protein sequence ID" value="ORUFI07G24140.1"/>
    <property type="gene ID" value="ORUFI07G24140"/>
</dbReference>
<accession>A0A0E0QBK4</accession>
<dbReference type="HOGENOM" id="CLU_024718_1_0_1"/>
<sequence length="699" mass="75887">MAEMEARLCSRYGAAAAKATLARNILAPVAGQLSGHPSELHRRCILLRRLSSCRNTGTTADLCERFSAYAPVEAIAVSGALRTAVVVFETVAGWRAAAAATLSASCDTVPPLYFGPPLVLVDGRDIKVALHPKKPAAAVPGGKDVVVFFLPTPSKNSNSLALPSASLSKKSRTSSLSTKITKNLLHPDRAILSPSLSFPASASMDSAILHHLIEALLERQPILGGDSTFLRRALVFGGVTSIISPVHLESIFTRYGAVMATVLLRDAVRCERVGMLVFSAEIDCLCAAVMEAARPGAYRMISMVDDEILHNSVKLVKDAADEQSRRSSTAEAFRRMVPWRYLEADAQEDINLRCLLLRMGARSTATPGYLYGVARSALAASGRACAVVAYYSSRMAMVVFDESRDIERCGSRSAELVAFHLGLYDSGLFPLVADGAGGNGAVTRDLLPLFCLSPDFLGRVVLLRGPGIAELDAGEACRRVEELHPVEALLVHRGDRLAVVVVRSRGDARALMAESSEFWRRACGPHPITAQLIDDPSPAFMPRPLLYPEVVNLAVARTHRRMDRCTLDDLHGLGRGLVELESLRPSSSVRQGNLARRGFILLGLHQYMTEDYLMQYFGDVESCVVYMAKRAALVIFSTPEAAARALRTPMADGRSRDTPRDDQVVDYLLLLQYTMLRVDDPLAHEDAQPLIPANYVLPP</sequence>
<protein>
    <recommendedName>
        <fullName evidence="3">RRM domain-containing protein</fullName>
    </recommendedName>
</protein>